<proteinExistence type="predicted"/>
<protein>
    <submittedName>
        <fullName evidence="1">Uncharacterized protein</fullName>
    </submittedName>
</protein>
<keyword evidence="2" id="KW-1185">Reference proteome</keyword>
<evidence type="ECO:0000313" key="2">
    <source>
        <dbReference type="Proteomes" id="UP000784294"/>
    </source>
</evidence>
<comment type="caution">
    <text evidence="1">The sequence shown here is derived from an EMBL/GenBank/DDBJ whole genome shotgun (WGS) entry which is preliminary data.</text>
</comment>
<dbReference type="AlphaFoldDB" id="A0A3S5CPD0"/>
<dbReference type="EMBL" id="CAAALY010254648">
    <property type="protein sequence ID" value="VEL37330.1"/>
    <property type="molecule type" value="Genomic_DNA"/>
</dbReference>
<evidence type="ECO:0000313" key="1">
    <source>
        <dbReference type="EMBL" id="VEL37330.1"/>
    </source>
</evidence>
<dbReference type="Proteomes" id="UP000784294">
    <property type="component" value="Unassembled WGS sequence"/>
</dbReference>
<accession>A0A3S5CPD0</accession>
<name>A0A3S5CPD0_9PLAT</name>
<organism evidence="1 2">
    <name type="scientific">Protopolystoma xenopodis</name>
    <dbReference type="NCBI Taxonomy" id="117903"/>
    <lineage>
        <taxon>Eukaryota</taxon>
        <taxon>Metazoa</taxon>
        <taxon>Spiralia</taxon>
        <taxon>Lophotrochozoa</taxon>
        <taxon>Platyhelminthes</taxon>
        <taxon>Monogenea</taxon>
        <taxon>Polyopisthocotylea</taxon>
        <taxon>Polystomatidea</taxon>
        <taxon>Polystomatidae</taxon>
        <taxon>Protopolystoma</taxon>
    </lineage>
</organism>
<reference evidence="1" key="1">
    <citation type="submission" date="2018-11" db="EMBL/GenBank/DDBJ databases">
        <authorList>
            <consortium name="Pathogen Informatics"/>
        </authorList>
    </citation>
    <scope>NUCLEOTIDE SEQUENCE</scope>
</reference>
<sequence>MRMRLLLWPDVTPASSTLIYRTRWGKIELHIVLHRFFNLLPI</sequence>
<gene>
    <name evidence="1" type="ORF">PXEA_LOCUS30770</name>
</gene>